<dbReference type="AlphaFoldDB" id="A0A0D9YNM0"/>
<evidence type="ECO:0000256" key="6">
    <source>
        <dbReference type="ARBA" id="ARBA00022840"/>
    </source>
</evidence>
<comment type="subcellular location">
    <subcellularLocation>
        <location evidence="1">Cell membrane</location>
        <topology evidence="1">Single-pass membrane protein</topology>
    </subcellularLocation>
</comment>
<dbReference type="PROSITE" id="PS51782">
    <property type="entry name" value="LYSM"/>
    <property type="match status" value="1"/>
</dbReference>
<dbReference type="Gene3D" id="1.10.510.10">
    <property type="entry name" value="Transferase(Phosphotransferase) domain 1"/>
    <property type="match status" value="1"/>
</dbReference>
<evidence type="ECO:0000259" key="13">
    <source>
        <dbReference type="PROSITE" id="PS50011"/>
    </source>
</evidence>
<keyword evidence="16" id="KW-1185">Reference proteome</keyword>
<evidence type="ECO:0000259" key="14">
    <source>
        <dbReference type="PROSITE" id="PS51782"/>
    </source>
</evidence>
<dbReference type="Gene3D" id="3.10.350.10">
    <property type="entry name" value="LysM domain"/>
    <property type="match status" value="1"/>
</dbReference>
<evidence type="ECO:0000256" key="7">
    <source>
        <dbReference type="ARBA" id="ARBA00022989"/>
    </source>
</evidence>
<dbReference type="InterPro" id="IPR052611">
    <property type="entry name" value="Plant_RLK_LysM"/>
</dbReference>
<feature type="chain" id="PRO_5002351708" description="Protein kinase domain-containing protein" evidence="12">
    <location>
        <begin position="31"/>
        <end position="691"/>
    </location>
</feature>
<keyword evidence="7 11" id="KW-1133">Transmembrane helix</keyword>
<feature type="domain" description="LysM" evidence="14">
    <location>
        <begin position="203"/>
        <end position="247"/>
    </location>
</feature>
<dbReference type="Pfam" id="PF23446">
    <property type="entry name" value="LysM1_NFP_LYK"/>
    <property type="match status" value="1"/>
</dbReference>
<keyword evidence="3 11" id="KW-0812">Transmembrane</keyword>
<reference evidence="15" key="2">
    <citation type="submission" date="2018-05" db="EMBL/GenBank/DDBJ databases">
        <title>OgluRS3 (Oryza glumaepatula Reference Sequence Version 3).</title>
        <authorList>
            <person name="Zhang J."/>
            <person name="Kudrna D."/>
            <person name="Lee S."/>
            <person name="Talag J."/>
            <person name="Welchert J."/>
            <person name="Wing R.A."/>
        </authorList>
    </citation>
    <scope>NUCLEOTIDE SEQUENCE [LARGE SCALE GENOMIC DNA]</scope>
</reference>
<keyword evidence="8 11" id="KW-0472">Membrane</keyword>
<evidence type="ECO:0000256" key="12">
    <source>
        <dbReference type="SAM" id="SignalP"/>
    </source>
</evidence>
<organism evidence="15">
    <name type="scientific">Oryza glumipatula</name>
    <dbReference type="NCBI Taxonomy" id="40148"/>
    <lineage>
        <taxon>Eukaryota</taxon>
        <taxon>Viridiplantae</taxon>
        <taxon>Streptophyta</taxon>
        <taxon>Embryophyta</taxon>
        <taxon>Tracheophyta</taxon>
        <taxon>Spermatophyta</taxon>
        <taxon>Magnoliopsida</taxon>
        <taxon>Liliopsida</taxon>
        <taxon>Poales</taxon>
        <taxon>Poaceae</taxon>
        <taxon>BOP clade</taxon>
        <taxon>Oryzoideae</taxon>
        <taxon>Oryzeae</taxon>
        <taxon>Oryzinae</taxon>
        <taxon>Oryza</taxon>
    </lineage>
</organism>
<dbReference type="Proteomes" id="UP000026961">
    <property type="component" value="Chromosome 2"/>
</dbReference>
<keyword evidence="6" id="KW-0067">ATP-binding</keyword>
<evidence type="ECO:0000256" key="1">
    <source>
        <dbReference type="ARBA" id="ARBA00004162"/>
    </source>
</evidence>
<feature type="compositionally biased region" description="Pro residues" evidence="10">
    <location>
        <begin position="262"/>
        <end position="280"/>
    </location>
</feature>
<dbReference type="InterPro" id="IPR056562">
    <property type="entry name" value="LysM2_CERK1_LYK3_4_5"/>
</dbReference>
<dbReference type="Gramene" id="OGLUM02G07050.1">
    <property type="protein sequence ID" value="OGLUM02G07050.1"/>
    <property type="gene ID" value="OGLUM02G07050"/>
</dbReference>
<evidence type="ECO:0000256" key="9">
    <source>
        <dbReference type="ARBA" id="ARBA00023157"/>
    </source>
</evidence>
<dbReference type="GO" id="GO:0045087">
    <property type="term" value="P:innate immune response"/>
    <property type="evidence" value="ECO:0007669"/>
    <property type="project" value="EnsemblPlants"/>
</dbReference>
<dbReference type="FunFam" id="1.10.510.10:FF:000468">
    <property type="entry name" value="PTI1-like tyrosine-protein kinase 3"/>
    <property type="match status" value="1"/>
</dbReference>
<dbReference type="CDD" id="cd00118">
    <property type="entry name" value="LysM"/>
    <property type="match status" value="1"/>
</dbReference>
<evidence type="ECO:0000313" key="15">
    <source>
        <dbReference type="EnsemblPlants" id="OGLUM02G07050.1"/>
    </source>
</evidence>
<dbReference type="SUPFAM" id="SSF54106">
    <property type="entry name" value="LysM domain"/>
    <property type="match status" value="1"/>
</dbReference>
<name>A0A0D9YNM0_9ORYZ</name>
<dbReference type="GO" id="GO:0005524">
    <property type="term" value="F:ATP binding"/>
    <property type="evidence" value="ECO:0007669"/>
    <property type="project" value="UniProtKB-KW"/>
</dbReference>
<dbReference type="InterPro" id="IPR056563">
    <property type="entry name" value="LysM3_LYK4_5"/>
</dbReference>
<dbReference type="GO" id="GO:0008061">
    <property type="term" value="F:chitin binding"/>
    <property type="evidence" value="ECO:0007669"/>
    <property type="project" value="EnsemblPlants"/>
</dbReference>
<reference evidence="15" key="1">
    <citation type="submission" date="2015-04" db="UniProtKB">
        <authorList>
            <consortium name="EnsemblPlants"/>
        </authorList>
    </citation>
    <scope>IDENTIFICATION</scope>
</reference>
<dbReference type="STRING" id="40148.A0A0D9YNM0"/>
<evidence type="ECO:0000256" key="5">
    <source>
        <dbReference type="ARBA" id="ARBA00022741"/>
    </source>
</evidence>
<feature type="transmembrane region" description="Helical" evidence="11">
    <location>
        <begin position="288"/>
        <end position="312"/>
    </location>
</feature>
<evidence type="ECO:0008006" key="17">
    <source>
        <dbReference type="Google" id="ProtNLM"/>
    </source>
</evidence>
<dbReference type="InterPro" id="IPR011009">
    <property type="entry name" value="Kinase-like_dom_sf"/>
</dbReference>
<accession>A0A0D9YNM0</accession>
<feature type="region of interest" description="Disordered" evidence="10">
    <location>
        <begin position="254"/>
        <end position="285"/>
    </location>
</feature>
<dbReference type="SUPFAM" id="SSF56112">
    <property type="entry name" value="Protein kinase-like (PK-like)"/>
    <property type="match status" value="1"/>
</dbReference>
<dbReference type="GO" id="GO:0042803">
    <property type="term" value="F:protein homodimerization activity"/>
    <property type="evidence" value="ECO:0007669"/>
    <property type="project" value="EnsemblPlants"/>
</dbReference>
<keyword evidence="9" id="KW-1015">Disulfide bond</keyword>
<dbReference type="InterPro" id="IPR056561">
    <property type="entry name" value="NFP_LYK_LysM1"/>
</dbReference>
<dbReference type="GO" id="GO:0071323">
    <property type="term" value="P:cellular response to chitin"/>
    <property type="evidence" value="ECO:0007669"/>
    <property type="project" value="EnsemblPlants"/>
</dbReference>
<sequence>MAETPRRIRRGGAGLSLVVVALLLAVAARAQQEYEANQQNACYATNASSTLGYTCNATSASAAAAAPCDAYLVFRSSPPLYASAVSISYLLNVAAATVADSNAVDPVAPVAADRLVLAPVPCGCSPGGYYQHNASHTIRDTGVETYFIIANLTYQGLSTCQALIAQNPLHDSRGLVAGDNLTVPLRCACPSPPQAAAGVKHMVTYLVTWGDTVSAIAARFRVDAQEVLDANTLTESSIIYPFTTLLVPLKNAPTPDMLAPPAQAPPPPAPAPPRAQPPPGGSGSGKGVAVGVGVGCGVLALAGVFGLLFFCLRRRRGVGEESVRPGKVVGDVSSSAEYGALASGKQTTTATSMSSLSAARSLMASEVREALESLTVYKYAELEKATVGFSEERRVPGTAVYRGVFNGDAAAVKRVSGDVSGEVGILKRVNHCSLIRLSGLCVHRGDTYLVFEYAENGALSDWLHGGDAATGVLGWRQRVQVAFDVADGLNYLHHYTNPPCVHKNIKSSNILLDADLHGKMSSFGLARALPAGDGAAAAAAAAQLTRHVVGTQGYLSPEYLEHGLITPKLDVFAFGVVLLELLSGKEAASSGDGENGEALLLWESAAEAVVDGGGEDAGSNVRAFMDPRLGGDYPLDLAMAVASLAARCVARQPAARPAMDEVFVSLAAVYGSTVDWNPSDHGNSGSSLIGR</sequence>
<evidence type="ECO:0000256" key="8">
    <source>
        <dbReference type="ARBA" id="ARBA00023136"/>
    </source>
</evidence>
<keyword evidence="5" id="KW-0547">Nucleotide-binding</keyword>
<dbReference type="Pfam" id="PF00069">
    <property type="entry name" value="Pkinase"/>
    <property type="match status" value="1"/>
</dbReference>
<dbReference type="GO" id="GO:0004672">
    <property type="term" value="F:protein kinase activity"/>
    <property type="evidence" value="ECO:0007669"/>
    <property type="project" value="InterPro"/>
</dbReference>
<evidence type="ECO:0000256" key="11">
    <source>
        <dbReference type="SAM" id="Phobius"/>
    </source>
</evidence>
<dbReference type="PANTHER" id="PTHR45927">
    <property type="entry name" value="LYSM-DOMAIN RECEPTOR-LIKE KINASE-RELATED"/>
    <property type="match status" value="1"/>
</dbReference>
<evidence type="ECO:0000256" key="2">
    <source>
        <dbReference type="ARBA" id="ARBA00022475"/>
    </source>
</evidence>
<dbReference type="InterPro" id="IPR018392">
    <property type="entry name" value="LysM"/>
</dbReference>
<dbReference type="PANTHER" id="PTHR45927:SF6">
    <property type="entry name" value="PROTEIN LYK5"/>
    <property type="match status" value="1"/>
</dbReference>
<keyword evidence="4 12" id="KW-0732">Signal</keyword>
<dbReference type="Pfam" id="PF23473">
    <property type="entry name" value="LysM3_LYK4_5"/>
    <property type="match status" value="1"/>
</dbReference>
<dbReference type="EnsemblPlants" id="OGLUM02G07050.1">
    <property type="protein sequence ID" value="OGLUM02G07050.1"/>
    <property type="gene ID" value="OGLUM02G07050"/>
</dbReference>
<dbReference type="SMART" id="SM00257">
    <property type="entry name" value="LysM"/>
    <property type="match status" value="2"/>
</dbReference>
<dbReference type="HOGENOM" id="CLU_000288_99_1_1"/>
<keyword evidence="2" id="KW-1003">Cell membrane</keyword>
<protein>
    <recommendedName>
        <fullName evidence="17">Protein kinase domain-containing protein</fullName>
    </recommendedName>
</protein>
<dbReference type="PROSITE" id="PS50011">
    <property type="entry name" value="PROTEIN_KINASE_DOM"/>
    <property type="match status" value="1"/>
</dbReference>
<dbReference type="Pfam" id="PF23472">
    <property type="entry name" value="LysM2_CERK1_LYK3_4_5"/>
    <property type="match status" value="1"/>
</dbReference>
<feature type="signal peptide" evidence="12">
    <location>
        <begin position="1"/>
        <end position="30"/>
    </location>
</feature>
<proteinExistence type="predicted"/>
<evidence type="ECO:0000256" key="3">
    <source>
        <dbReference type="ARBA" id="ARBA00022692"/>
    </source>
</evidence>
<dbReference type="Gene3D" id="3.30.200.20">
    <property type="entry name" value="Phosphorylase Kinase, domain 1"/>
    <property type="match status" value="1"/>
</dbReference>
<feature type="domain" description="Protein kinase" evidence="13">
    <location>
        <begin position="327"/>
        <end position="669"/>
    </location>
</feature>
<dbReference type="InterPro" id="IPR036779">
    <property type="entry name" value="LysM_dom_sf"/>
</dbReference>
<dbReference type="InterPro" id="IPR000719">
    <property type="entry name" value="Prot_kinase_dom"/>
</dbReference>
<dbReference type="eggNOG" id="ENOG502QSFN">
    <property type="taxonomic scope" value="Eukaryota"/>
</dbReference>
<evidence type="ECO:0000313" key="16">
    <source>
        <dbReference type="Proteomes" id="UP000026961"/>
    </source>
</evidence>
<evidence type="ECO:0000256" key="4">
    <source>
        <dbReference type="ARBA" id="ARBA00022729"/>
    </source>
</evidence>
<dbReference type="GO" id="GO:0005886">
    <property type="term" value="C:plasma membrane"/>
    <property type="evidence" value="ECO:0007669"/>
    <property type="project" value="UniProtKB-SubCell"/>
</dbReference>
<evidence type="ECO:0000256" key="10">
    <source>
        <dbReference type="SAM" id="MobiDB-lite"/>
    </source>
</evidence>